<keyword evidence="1" id="KW-0732">Signal</keyword>
<dbReference type="EMBL" id="JACHIF010000001">
    <property type="protein sequence ID" value="MBB5035850.1"/>
    <property type="molecule type" value="Genomic_DNA"/>
</dbReference>
<evidence type="ECO:0000256" key="1">
    <source>
        <dbReference type="SAM" id="SignalP"/>
    </source>
</evidence>
<proteinExistence type="predicted"/>
<comment type="caution">
    <text evidence="2">The sequence shown here is derived from an EMBL/GenBank/DDBJ whole genome shotgun (WGS) entry which is preliminary data.</text>
</comment>
<dbReference type="Pfam" id="PF11369">
    <property type="entry name" value="DUF3160"/>
    <property type="match status" value="2"/>
</dbReference>
<reference evidence="2 3" key="1">
    <citation type="submission" date="2020-08" db="EMBL/GenBank/DDBJ databases">
        <title>Genomic Encyclopedia of Type Strains, Phase IV (KMG-IV): sequencing the most valuable type-strain genomes for metagenomic binning, comparative biology and taxonomic classification.</title>
        <authorList>
            <person name="Goeker M."/>
        </authorList>
    </citation>
    <scope>NUCLEOTIDE SEQUENCE [LARGE SCALE GENOMIC DNA]</scope>
    <source>
        <strain evidence="2 3">DSM 12251</strain>
    </source>
</reference>
<keyword evidence="3" id="KW-1185">Reference proteome</keyword>
<organism evidence="2 3">
    <name type="scientific">Prosthecobacter dejongeii</name>
    <dbReference type="NCBI Taxonomy" id="48465"/>
    <lineage>
        <taxon>Bacteria</taxon>
        <taxon>Pseudomonadati</taxon>
        <taxon>Verrucomicrobiota</taxon>
        <taxon>Verrucomicrobiia</taxon>
        <taxon>Verrucomicrobiales</taxon>
        <taxon>Verrucomicrobiaceae</taxon>
        <taxon>Prosthecobacter</taxon>
    </lineage>
</organism>
<dbReference type="InterPro" id="IPR022601">
    <property type="entry name" value="DUF3160"/>
</dbReference>
<dbReference type="Proteomes" id="UP000534294">
    <property type="component" value="Unassembled WGS sequence"/>
</dbReference>
<evidence type="ECO:0000313" key="2">
    <source>
        <dbReference type="EMBL" id="MBB5035850.1"/>
    </source>
</evidence>
<evidence type="ECO:0008006" key="4">
    <source>
        <dbReference type="Google" id="ProtNLM"/>
    </source>
</evidence>
<protein>
    <recommendedName>
        <fullName evidence="4">DUF3160 domain-containing protein</fullName>
    </recommendedName>
</protein>
<name>A0A7W7YHB0_9BACT</name>
<dbReference type="SMART" id="SM01325">
    <property type="entry name" value="DUF3160"/>
    <property type="match status" value="1"/>
</dbReference>
<dbReference type="AlphaFoldDB" id="A0A7W7YHB0"/>
<accession>A0A7W7YHB0</accession>
<dbReference type="RefSeq" id="WP_184204310.1">
    <property type="nucleotide sequence ID" value="NZ_JACHIF010000001.1"/>
</dbReference>
<evidence type="ECO:0000313" key="3">
    <source>
        <dbReference type="Proteomes" id="UP000534294"/>
    </source>
</evidence>
<feature type="signal peptide" evidence="1">
    <location>
        <begin position="1"/>
        <end position="19"/>
    </location>
</feature>
<feature type="chain" id="PRO_5030541588" description="DUF3160 domain-containing protein" evidence="1">
    <location>
        <begin position="20"/>
        <end position="748"/>
    </location>
</feature>
<gene>
    <name evidence="2" type="ORF">HNQ64_000084</name>
</gene>
<sequence>MRLCILSLLVTLATSHAQFTDPGEKAKEALEKSWQAAARQAGLGVQAVRHLEAEKVLMTDDEMLQSFQAYLASYRRDGTADSSDLPYFITTDALFQAYAWCLQKTVAAVERSQAEGIRDMMETLMIALEKADTLMQGDRALIQAAQQRAQFVVGVAAVLLDLKVALKPKALQDDVNHEVMRIRLAQGTGRPVRLKLASNAAADLDYTVFKPVSFYAEHPDLVGYFQAVRWLQVAPFVTDSPEDLLAIALLRLTLQSDHLVALKLNSDTDSLRDRRERMLSDLAGPADRPSVFGRLPYEPDNGIALYTTHKWIQVIVNDYKGKGFSSPGHPVEITSTLQPQSNALSAYVLPGSQLLDALFMEKLSRRHGPQYLPDALSIAAWLGSPYAAENEVGGEKAQKIRLEESPPLELSHTSSLHEKGLILLRRLFEKPAADAPAFMKTRAWQAKSCQTALTAWAQMRHVWTLRARPQYAVGAGIQEWPAFVEPLPDFFTGLADLCHETLQLLARAKVNLSSKTIARRLRRIADSYEKPPTDDEAKHRWQEMRMTVADLLYRDNLLSLDGDFNDPRNLATEVKHLRHSADIIERGEVNKNHPVAEALQNWINRENIPPLDGLEKVCLRLALLAHKQVRELPPLPEESEWLRYFGLHLSSFTDCHFTSATDDVPKAVRIFTNPSVGKALTAGIGRPRFLYVLYPWKGREILCRGAVLPYLESTTLQPLTDEEWKSRLHHPGDAPVQPAWLAPLRLEQ</sequence>